<dbReference type="GO" id="GO:0016757">
    <property type="term" value="F:glycosyltransferase activity"/>
    <property type="evidence" value="ECO:0007669"/>
    <property type="project" value="InterPro"/>
</dbReference>
<proteinExistence type="predicted"/>
<keyword evidence="3" id="KW-1185">Reference proteome</keyword>
<dbReference type="PANTHER" id="PTHR46401:SF9">
    <property type="entry name" value="MANNOSYLTRANSFERASE A"/>
    <property type="match status" value="1"/>
</dbReference>
<organism evidence="2 3">
    <name type="scientific">Rhodoplanes roseus</name>
    <dbReference type="NCBI Taxonomy" id="29409"/>
    <lineage>
        <taxon>Bacteria</taxon>
        <taxon>Pseudomonadati</taxon>
        <taxon>Pseudomonadota</taxon>
        <taxon>Alphaproteobacteria</taxon>
        <taxon>Hyphomicrobiales</taxon>
        <taxon>Nitrobacteraceae</taxon>
        <taxon>Rhodoplanes</taxon>
    </lineage>
</organism>
<feature type="domain" description="Glycosyl transferase family 1" evidence="1">
    <location>
        <begin position="307"/>
        <end position="465"/>
    </location>
</feature>
<reference evidence="2 3" key="1">
    <citation type="submission" date="2017-07" db="EMBL/GenBank/DDBJ databases">
        <title>Draft Genome Sequences of Select Purple Nonsulfur Bacteria.</title>
        <authorList>
            <person name="Lasarre B."/>
            <person name="Mckinlay J.B."/>
        </authorList>
    </citation>
    <scope>NUCLEOTIDE SEQUENCE [LARGE SCALE GENOMIC DNA]</scope>
    <source>
        <strain evidence="2 3">DSM 5909</strain>
    </source>
</reference>
<protein>
    <recommendedName>
        <fullName evidence="1">Glycosyl transferase family 1 domain-containing protein</fullName>
    </recommendedName>
</protein>
<evidence type="ECO:0000259" key="1">
    <source>
        <dbReference type="Pfam" id="PF00534"/>
    </source>
</evidence>
<dbReference type="CDD" id="cd03809">
    <property type="entry name" value="GT4_MtfB-like"/>
    <property type="match status" value="1"/>
</dbReference>
<dbReference type="InterPro" id="IPR001296">
    <property type="entry name" value="Glyco_trans_1"/>
</dbReference>
<gene>
    <name evidence="2" type="ORF">CH341_19985</name>
</gene>
<accession>A0A327L3N1</accession>
<dbReference type="PANTHER" id="PTHR46401">
    <property type="entry name" value="GLYCOSYLTRANSFERASE WBBK-RELATED"/>
    <property type="match status" value="1"/>
</dbReference>
<evidence type="ECO:0000313" key="3">
    <source>
        <dbReference type="Proteomes" id="UP000249130"/>
    </source>
</evidence>
<evidence type="ECO:0000313" key="2">
    <source>
        <dbReference type="EMBL" id="RAI42298.1"/>
    </source>
</evidence>
<dbReference type="SUPFAM" id="SSF53756">
    <property type="entry name" value="UDP-Glycosyltransferase/glycogen phosphorylase"/>
    <property type="match status" value="1"/>
</dbReference>
<dbReference type="EMBL" id="NPEX01000161">
    <property type="protein sequence ID" value="RAI42298.1"/>
    <property type="molecule type" value="Genomic_DNA"/>
</dbReference>
<dbReference type="Gene3D" id="3.40.50.2000">
    <property type="entry name" value="Glycogen Phosphorylase B"/>
    <property type="match status" value="1"/>
</dbReference>
<comment type="caution">
    <text evidence="2">The sequence shown here is derived from an EMBL/GenBank/DDBJ whole genome shotgun (WGS) entry which is preliminary data.</text>
</comment>
<dbReference type="AlphaFoldDB" id="A0A327L3N1"/>
<name>A0A327L3N1_9BRAD</name>
<sequence length="510" mass="56311">MPAGCCDQREHGHMSAESARSRVEPRILLDLSWSLRWAGPPVGILRVERELARFAFASLPAAHGVFFDPATRRYRLLDRATALRFLAGDAVLDTLGLRDPGRVGRRKSDRIPATLRPLARWLLQSRHMALQTLERRRLAAPPERAARIARLQAPLIKGKYRGLMLKGDGSRRDFVPLDALASAPVDFRPDDILVCAGAGWSHTDIAAIRDQKQATPFRLALLCYDIIPILFPQFYKPHDVESFTHYFEGAFRIADLVLVNSRRVEADVKAWCTRLALPLAATTVVPLGADIPAAGGAPAGALPSGLEPQKFALFVSTIEPRKGHRLLYETWLRLLAAGVPQKAGFKLVFVGRPGWMVEDLVRALDSDERLNGTLLRLDRVDDATMRALSAGAAFCLYPSRYEGYGLPLVEAFHLGKAVIASTGGSLPEVAGPFSPCLDPEDAEAWFTTMRRWIEDPSARAPYEETIRTSFRHPGWSESAALFFARVTDLLAVDPQQSGEPQARSSAARSR</sequence>
<dbReference type="Proteomes" id="UP000249130">
    <property type="component" value="Unassembled WGS sequence"/>
</dbReference>
<dbReference type="Pfam" id="PF00534">
    <property type="entry name" value="Glycos_transf_1"/>
    <property type="match status" value="1"/>
</dbReference>